<evidence type="ECO:0000256" key="2">
    <source>
        <dbReference type="ARBA" id="ARBA00022840"/>
    </source>
</evidence>
<dbReference type="AlphaFoldDB" id="Q020U0"/>
<protein>
    <submittedName>
        <fullName evidence="6">DNA mismatch repair protein MutS domain protein</fullName>
    </submittedName>
</protein>
<dbReference type="PANTHER" id="PTHR11361:SF99">
    <property type="entry name" value="DNA MISMATCH REPAIR PROTEIN"/>
    <property type="match status" value="1"/>
</dbReference>
<dbReference type="SUPFAM" id="SSF48334">
    <property type="entry name" value="DNA repair protein MutS, domain III"/>
    <property type="match status" value="1"/>
</dbReference>
<proteinExistence type="predicted"/>
<dbReference type="EMBL" id="CP000473">
    <property type="protein sequence ID" value="ABJ84549.1"/>
    <property type="molecule type" value="Genomic_DNA"/>
</dbReference>
<dbReference type="Gene3D" id="1.10.1420.10">
    <property type="match status" value="1"/>
</dbReference>
<accession>Q020U0</accession>
<dbReference type="InParanoid" id="Q020U0"/>
<organism evidence="6">
    <name type="scientific">Solibacter usitatus (strain Ellin6076)</name>
    <dbReference type="NCBI Taxonomy" id="234267"/>
    <lineage>
        <taxon>Bacteria</taxon>
        <taxon>Pseudomonadati</taxon>
        <taxon>Acidobacteriota</taxon>
        <taxon>Terriglobia</taxon>
        <taxon>Bryobacterales</taxon>
        <taxon>Solibacteraceae</taxon>
        <taxon>Candidatus Solibacter</taxon>
    </lineage>
</organism>
<dbReference type="SMART" id="SM00534">
    <property type="entry name" value="MUTSac"/>
    <property type="match status" value="1"/>
</dbReference>
<dbReference type="HOGENOM" id="CLU_030717_0_0_0"/>
<dbReference type="STRING" id="234267.Acid_3577"/>
<feature type="transmembrane region" description="Helical" evidence="4">
    <location>
        <begin position="248"/>
        <end position="266"/>
    </location>
</feature>
<dbReference type="GO" id="GO:0030983">
    <property type="term" value="F:mismatched DNA binding"/>
    <property type="evidence" value="ECO:0007669"/>
    <property type="project" value="InterPro"/>
</dbReference>
<evidence type="ECO:0000313" key="6">
    <source>
        <dbReference type="EMBL" id="ABJ84549.1"/>
    </source>
</evidence>
<dbReference type="InterPro" id="IPR027417">
    <property type="entry name" value="P-loop_NTPase"/>
</dbReference>
<dbReference type="InterPro" id="IPR036187">
    <property type="entry name" value="DNA_mismatch_repair_MutS_sf"/>
</dbReference>
<keyword evidence="4" id="KW-1133">Transmembrane helix</keyword>
<dbReference type="OrthoDB" id="9802448at2"/>
<dbReference type="SUPFAM" id="SSF52540">
    <property type="entry name" value="P-loop containing nucleoside triphosphate hydrolases"/>
    <property type="match status" value="1"/>
</dbReference>
<name>Q020U0_SOLUE</name>
<dbReference type="eggNOG" id="COG0249">
    <property type="taxonomic scope" value="Bacteria"/>
</dbReference>
<sequence length="611" mass="67362">MTPDPRSAYTKLLAERRAEIAAREARHRRLGHAKIAVAAAGVAVVWLALSRGGGGSILWVLLPIAAFVALVVIHEKLLADLERRRRAARFFEKGLSRLDGEWAGAGESGERYNDPAHPYALDLDLFGKGSVFELLCTARTQIGEDRLAQWLKIPAAPEVVTERQAAVEELRNRLDLREQLAILAEEARSGVDPAALAQWGEAPARLRATGFRFKVRLFTILGLAGFVALWIHLAVSASVLHLAPQMDALLLDFFLVALLINGWFLYRHSGEMGAAASQVEEAAHELGLLSEVLVRMEREQFRCPLLAGLRSSLDVEGAPPSHRLARLKRLVEYLDSRDNVFVRVLEPFLLWTPHLALKVEDWRAHSGTAVRRWLHAAGEMEALCSLASHAYEHPADPFPEFTPEGPWLEGEGLGHPLLPESKVVRNDIRIGGELRVYVVSGSNMSGKSTMLRTLGVNAVLAQAGAPVRAHRLRLSPLAIGASIRLTDSLQGGVSRFYAEILRLRQILDETAGSLPVLFLIDEFLHGTNSHDRRIGAEALVRGLVERGAIGLITTHDLALADIAEQLGERAANVHFEDQIVEGQIRFDYHMRPGVVRKSNAIELMRQVGLEI</sequence>
<dbReference type="Pfam" id="PF00488">
    <property type="entry name" value="MutS_V"/>
    <property type="match status" value="1"/>
</dbReference>
<feature type="domain" description="DNA mismatch repair proteins mutS family" evidence="5">
    <location>
        <begin position="434"/>
        <end position="610"/>
    </location>
</feature>
<feature type="transmembrane region" description="Helical" evidence="4">
    <location>
        <begin position="56"/>
        <end position="79"/>
    </location>
</feature>
<keyword evidence="3" id="KW-0238">DNA-binding</keyword>
<keyword evidence="4" id="KW-0472">Membrane</keyword>
<feature type="transmembrane region" description="Helical" evidence="4">
    <location>
        <begin position="215"/>
        <end position="242"/>
    </location>
</feature>
<keyword evidence="2" id="KW-0067">ATP-binding</keyword>
<feature type="transmembrane region" description="Helical" evidence="4">
    <location>
        <begin position="33"/>
        <end position="50"/>
    </location>
</feature>
<dbReference type="GO" id="GO:0005829">
    <property type="term" value="C:cytosol"/>
    <property type="evidence" value="ECO:0007669"/>
    <property type="project" value="TreeGrafter"/>
</dbReference>
<evidence type="ECO:0000259" key="5">
    <source>
        <dbReference type="SMART" id="SM00534"/>
    </source>
</evidence>
<evidence type="ECO:0000256" key="1">
    <source>
        <dbReference type="ARBA" id="ARBA00022741"/>
    </source>
</evidence>
<dbReference type="GO" id="GO:0140664">
    <property type="term" value="F:ATP-dependent DNA damage sensor activity"/>
    <property type="evidence" value="ECO:0007669"/>
    <property type="project" value="InterPro"/>
</dbReference>
<reference evidence="6" key="1">
    <citation type="submission" date="2006-10" db="EMBL/GenBank/DDBJ databases">
        <title>Complete sequence of Solibacter usitatus Ellin6076.</title>
        <authorList>
            <consortium name="US DOE Joint Genome Institute"/>
            <person name="Copeland A."/>
            <person name="Lucas S."/>
            <person name="Lapidus A."/>
            <person name="Barry K."/>
            <person name="Detter J.C."/>
            <person name="Glavina del Rio T."/>
            <person name="Hammon N."/>
            <person name="Israni S."/>
            <person name="Dalin E."/>
            <person name="Tice H."/>
            <person name="Pitluck S."/>
            <person name="Thompson L.S."/>
            <person name="Brettin T."/>
            <person name="Bruce D."/>
            <person name="Han C."/>
            <person name="Tapia R."/>
            <person name="Gilna P."/>
            <person name="Schmutz J."/>
            <person name="Larimer F."/>
            <person name="Land M."/>
            <person name="Hauser L."/>
            <person name="Kyrpides N."/>
            <person name="Mikhailova N."/>
            <person name="Janssen P.H."/>
            <person name="Kuske C.R."/>
            <person name="Richardson P."/>
        </authorList>
    </citation>
    <scope>NUCLEOTIDE SEQUENCE</scope>
    <source>
        <strain evidence="6">Ellin6076</strain>
    </source>
</reference>
<dbReference type="KEGG" id="sus:Acid_3577"/>
<dbReference type="InterPro" id="IPR000432">
    <property type="entry name" value="DNA_mismatch_repair_MutS_C"/>
</dbReference>
<dbReference type="GO" id="GO:0005524">
    <property type="term" value="F:ATP binding"/>
    <property type="evidence" value="ECO:0007669"/>
    <property type="project" value="UniProtKB-KW"/>
</dbReference>
<evidence type="ECO:0000256" key="3">
    <source>
        <dbReference type="ARBA" id="ARBA00023125"/>
    </source>
</evidence>
<dbReference type="PANTHER" id="PTHR11361">
    <property type="entry name" value="DNA MISMATCH REPAIR PROTEIN MUTS FAMILY MEMBER"/>
    <property type="match status" value="1"/>
</dbReference>
<dbReference type="InterPro" id="IPR045076">
    <property type="entry name" value="MutS"/>
</dbReference>
<dbReference type="GO" id="GO:0006298">
    <property type="term" value="P:mismatch repair"/>
    <property type="evidence" value="ECO:0007669"/>
    <property type="project" value="InterPro"/>
</dbReference>
<gene>
    <name evidence="6" type="ordered locus">Acid_3577</name>
</gene>
<keyword evidence="1" id="KW-0547">Nucleotide-binding</keyword>
<keyword evidence="4" id="KW-0812">Transmembrane</keyword>
<dbReference type="Gene3D" id="3.40.50.300">
    <property type="entry name" value="P-loop containing nucleotide triphosphate hydrolases"/>
    <property type="match status" value="1"/>
</dbReference>
<evidence type="ECO:0000256" key="4">
    <source>
        <dbReference type="SAM" id="Phobius"/>
    </source>
</evidence>